<organism evidence="7 8">
    <name type="scientific">Polarella glacialis</name>
    <name type="common">Dinoflagellate</name>
    <dbReference type="NCBI Taxonomy" id="89957"/>
    <lineage>
        <taxon>Eukaryota</taxon>
        <taxon>Sar</taxon>
        <taxon>Alveolata</taxon>
        <taxon>Dinophyceae</taxon>
        <taxon>Suessiales</taxon>
        <taxon>Suessiaceae</taxon>
        <taxon>Polarella</taxon>
    </lineage>
</organism>
<dbReference type="EMBL" id="CAJNNV010024833">
    <property type="protein sequence ID" value="CAE8610768.1"/>
    <property type="molecule type" value="Genomic_DNA"/>
</dbReference>
<evidence type="ECO:0000313" key="8">
    <source>
        <dbReference type="Proteomes" id="UP000654075"/>
    </source>
</evidence>
<feature type="domain" description="RING-type" evidence="6">
    <location>
        <begin position="46"/>
        <end position="88"/>
    </location>
</feature>
<keyword evidence="8" id="KW-1185">Reference proteome</keyword>
<dbReference type="Gene3D" id="3.40.50.1000">
    <property type="entry name" value="HAD superfamily/HAD-like"/>
    <property type="match status" value="1"/>
</dbReference>
<feature type="compositionally biased region" description="Acidic residues" evidence="5">
    <location>
        <begin position="460"/>
        <end position="473"/>
    </location>
</feature>
<keyword evidence="3" id="KW-0862">Zinc</keyword>
<name>A0A813F953_POLGL</name>
<gene>
    <name evidence="7" type="ORF">PGLA1383_LOCUS28578</name>
</gene>
<dbReference type="GO" id="GO:0008270">
    <property type="term" value="F:zinc ion binding"/>
    <property type="evidence" value="ECO:0007669"/>
    <property type="project" value="UniProtKB-KW"/>
</dbReference>
<dbReference type="SUPFAM" id="SSF57850">
    <property type="entry name" value="RING/U-box"/>
    <property type="match status" value="1"/>
</dbReference>
<evidence type="ECO:0000256" key="2">
    <source>
        <dbReference type="ARBA" id="ARBA00022771"/>
    </source>
</evidence>
<sequence>MMGILQKRWSLAMQRYKQAVGHSPGAWSLARRMAPDEESVAETFSCGICDDIFLDPTTLGCCGRTFCRACLRRWIQTSVHTAGIPRCPGGCTQKIPVRLPNRSIAIRTALEQLLPDRLAARLKEAAEEAEPDEDLCLGGFRAWQEVAANRDVIFGVHIGVRQGGPGIIIGNFSDGQHVTVKFDEREDGSELCVNVLPEALMAPLPGGFRLSQKVVALYDLMLNEDMKVFLGTAGSIIGSLSEDRVTVLFEPPRGSHEHREEQLRTWPDFPVSVHFREVAAQRLLVGGFSIAQKIQASIALLVGNKVAVPAGRRGTVLAEYSDTRLTVVFDATEDGVPNCFNVLPIEIRPWCNAHCEFPVGATVKASHHLLSMNAVVVEAGTRGVILGGVDESQVFVSFEGGQAVTIAYSALQRVPENPQEIPGEATVAAWFDQQHAEGLADEEDPEVEVISLSRRRVASDEETAVPEDLDIEASQDKAETGEEERSDFKKVMDTSNYMHSDHIDQFGFGHFEFFGESNYMHSDHIDQFGFGHFEFFGEHTDKKKVVLSAGFTQVISAALAQEGVQLPAGSRVIANSLVFEALGSGGKCTAVLPEDPPASRHGKLRLLSALSDLSDRPCIVVVGDKPVDAGAVEAYPALADGTMPTAVRFGFLNEKLPTQEDLLSYCTAFDIVALDGASCSFSPVTSLLQQLLEGQDC</sequence>
<evidence type="ECO:0000256" key="3">
    <source>
        <dbReference type="ARBA" id="ARBA00022833"/>
    </source>
</evidence>
<dbReference type="Proteomes" id="UP000654075">
    <property type="component" value="Unassembled WGS sequence"/>
</dbReference>
<keyword evidence="1" id="KW-0479">Metal-binding</keyword>
<keyword evidence="2 4" id="KW-0863">Zinc-finger</keyword>
<reference evidence="7" key="1">
    <citation type="submission" date="2021-02" db="EMBL/GenBank/DDBJ databases">
        <authorList>
            <person name="Dougan E. K."/>
            <person name="Rhodes N."/>
            <person name="Thang M."/>
            <person name="Chan C."/>
        </authorList>
    </citation>
    <scope>NUCLEOTIDE SEQUENCE</scope>
</reference>
<dbReference type="AlphaFoldDB" id="A0A813F953"/>
<protein>
    <recommendedName>
        <fullName evidence="6">RING-type domain-containing protein</fullName>
    </recommendedName>
</protein>
<evidence type="ECO:0000256" key="1">
    <source>
        <dbReference type="ARBA" id="ARBA00022723"/>
    </source>
</evidence>
<dbReference type="Gene3D" id="3.30.40.10">
    <property type="entry name" value="Zinc/RING finger domain, C3HC4 (zinc finger)"/>
    <property type="match status" value="1"/>
</dbReference>
<evidence type="ECO:0000256" key="5">
    <source>
        <dbReference type="SAM" id="MobiDB-lite"/>
    </source>
</evidence>
<dbReference type="Pfam" id="PF00097">
    <property type="entry name" value="zf-C3HC4"/>
    <property type="match status" value="1"/>
</dbReference>
<dbReference type="InterPro" id="IPR023214">
    <property type="entry name" value="HAD_sf"/>
</dbReference>
<dbReference type="InterPro" id="IPR001841">
    <property type="entry name" value="Znf_RING"/>
</dbReference>
<accession>A0A813F953</accession>
<comment type="caution">
    <text evidence="7">The sequence shown here is derived from an EMBL/GenBank/DDBJ whole genome shotgun (WGS) entry which is preliminary data.</text>
</comment>
<evidence type="ECO:0000313" key="7">
    <source>
        <dbReference type="EMBL" id="CAE8610768.1"/>
    </source>
</evidence>
<evidence type="ECO:0000256" key="4">
    <source>
        <dbReference type="PROSITE-ProRule" id="PRU00175"/>
    </source>
</evidence>
<dbReference type="OrthoDB" id="106784at2759"/>
<dbReference type="InterPro" id="IPR013083">
    <property type="entry name" value="Znf_RING/FYVE/PHD"/>
</dbReference>
<dbReference type="InterPro" id="IPR036412">
    <property type="entry name" value="HAD-like_sf"/>
</dbReference>
<dbReference type="PROSITE" id="PS50089">
    <property type="entry name" value="ZF_RING_2"/>
    <property type="match status" value="1"/>
</dbReference>
<dbReference type="InterPro" id="IPR018957">
    <property type="entry name" value="Znf_C3HC4_RING-type"/>
</dbReference>
<proteinExistence type="predicted"/>
<evidence type="ECO:0000259" key="6">
    <source>
        <dbReference type="PROSITE" id="PS50089"/>
    </source>
</evidence>
<feature type="region of interest" description="Disordered" evidence="5">
    <location>
        <begin position="458"/>
        <end position="484"/>
    </location>
</feature>
<dbReference type="SUPFAM" id="SSF56784">
    <property type="entry name" value="HAD-like"/>
    <property type="match status" value="1"/>
</dbReference>